<evidence type="ECO:0000313" key="3">
    <source>
        <dbReference type="EMBL" id="WFD03704.1"/>
    </source>
</evidence>
<feature type="signal peptide" evidence="2">
    <location>
        <begin position="1"/>
        <end position="17"/>
    </location>
</feature>
<organism evidence="3 4">
    <name type="scientific">Malassezia obtusa</name>
    <dbReference type="NCBI Taxonomy" id="76774"/>
    <lineage>
        <taxon>Eukaryota</taxon>
        <taxon>Fungi</taxon>
        <taxon>Dikarya</taxon>
        <taxon>Basidiomycota</taxon>
        <taxon>Ustilaginomycotina</taxon>
        <taxon>Malasseziomycetes</taxon>
        <taxon>Malasseziales</taxon>
        <taxon>Malasseziaceae</taxon>
        <taxon>Malassezia</taxon>
    </lineage>
</organism>
<evidence type="ECO:0000313" key="4">
    <source>
        <dbReference type="Proteomes" id="UP001214603"/>
    </source>
</evidence>
<dbReference type="AlphaFoldDB" id="A0AAF0E3B0"/>
<protein>
    <submittedName>
        <fullName evidence="3">Uncharacterized protein</fullName>
    </submittedName>
</protein>
<sequence>MFLLLAVCAAVIALILSAFVSRKRKQQQAEAAAQAHQTWAQPPMTPGYGYYPDQPYEAPAQPSVAYAYQPPQGPPPDEWHKQESYEGGFAEPPPTYTEAQAQAKTSVRPPPPTYLPGETSASASGSGHPVAAPVA</sequence>
<feature type="compositionally biased region" description="Low complexity" evidence="1">
    <location>
        <begin position="28"/>
        <end position="41"/>
    </location>
</feature>
<accession>A0AAF0E3B0</accession>
<evidence type="ECO:0000256" key="2">
    <source>
        <dbReference type="SAM" id="SignalP"/>
    </source>
</evidence>
<dbReference type="EMBL" id="CP119938">
    <property type="protein sequence ID" value="WFD03704.1"/>
    <property type="molecule type" value="Genomic_DNA"/>
</dbReference>
<keyword evidence="2" id="KW-0732">Signal</keyword>
<feature type="chain" id="PRO_5042202073" evidence="2">
    <location>
        <begin position="18"/>
        <end position="135"/>
    </location>
</feature>
<evidence type="ECO:0000256" key="1">
    <source>
        <dbReference type="SAM" id="MobiDB-lite"/>
    </source>
</evidence>
<keyword evidence="4" id="KW-1185">Reference proteome</keyword>
<dbReference type="Proteomes" id="UP001214603">
    <property type="component" value="Chromosome 5"/>
</dbReference>
<feature type="region of interest" description="Disordered" evidence="1">
    <location>
        <begin position="28"/>
        <end position="135"/>
    </location>
</feature>
<proteinExistence type="predicted"/>
<gene>
    <name evidence="3" type="ORF">MOBT1_002398</name>
</gene>
<name>A0AAF0E3B0_9BASI</name>
<reference evidence="3" key="1">
    <citation type="submission" date="2023-03" db="EMBL/GenBank/DDBJ databases">
        <title>Mating type loci evolution in Malassezia.</title>
        <authorList>
            <person name="Coelho M.A."/>
        </authorList>
    </citation>
    <scope>NUCLEOTIDE SEQUENCE</scope>
    <source>
        <strain evidence="3">CBS 7876</strain>
    </source>
</reference>